<dbReference type="EMBL" id="JBHRZG010000024">
    <property type="protein sequence ID" value="MFC3835495.1"/>
    <property type="molecule type" value="Genomic_DNA"/>
</dbReference>
<dbReference type="Proteomes" id="UP001595803">
    <property type="component" value="Unassembled WGS sequence"/>
</dbReference>
<keyword evidence="2" id="KW-1185">Reference proteome</keyword>
<proteinExistence type="predicted"/>
<evidence type="ECO:0000313" key="1">
    <source>
        <dbReference type="EMBL" id="MFC3835495.1"/>
    </source>
</evidence>
<protein>
    <submittedName>
        <fullName evidence="1">Uncharacterized protein</fullName>
    </submittedName>
</protein>
<organism evidence="1 2">
    <name type="scientific">Deinococcus rufus</name>
    <dbReference type="NCBI Taxonomy" id="2136097"/>
    <lineage>
        <taxon>Bacteria</taxon>
        <taxon>Thermotogati</taxon>
        <taxon>Deinococcota</taxon>
        <taxon>Deinococci</taxon>
        <taxon>Deinococcales</taxon>
        <taxon>Deinococcaceae</taxon>
        <taxon>Deinococcus</taxon>
    </lineage>
</organism>
<gene>
    <name evidence="1" type="ORF">ACFOSB_21745</name>
</gene>
<dbReference type="RefSeq" id="WP_295816627.1">
    <property type="nucleotide sequence ID" value="NZ_JBHRZG010000024.1"/>
</dbReference>
<comment type="caution">
    <text evidence="1">The sequence shown here is derived from an EMBL/GenBank/DDBJ whole genome shotgun (WGS) entry which is preliminary data.</text>
</comment>
<evidence type="ECO:0000313" key="2">
    <source>
        <dbReference type="Proteomes" id="UP001595803"/>
    </source>
</evidence>
<accession>A0ABV7ZH07</accession>
<name>A0ABV7ZH07_9DEIO</name>
<sequence>MTPPDTLPATTEPLPAPEDQAVYLGLSTDHYPWTDITIDLAVRQGQGLSGIFDARQDGRWARFVWLRGELLGGFTWGGQEVTWATATLALPRAHVSLTVQEPRVVQLLWSSRSSTPQPLAEPWPGVQEGLQRDMFTGVVLGGGHSSYWEAGQIQAGTVPPPGTACLTITPYSEISAAQLAGFWQALLVTVNRSVPLETTWREVCTRLCSTYDCLDPFAQEIVLRGGHLFVDPELSLQQIRPALLAALRGTLSRLGVRLNDLPLMELRARPEWTAAGLETL</sequence>
<reference evidence="2" key="1">
    <citation type="journal article" date="2019" name="Int. J. Syst. Evol. Microbiol.">
        <title>The Global Catalogue of Microorganisms (GCM) 10K type strain sequencing project: providing services to taxonomists for standard genome sequencing and annotation.</title>
        <authorList>
            <consortium name="The Broad Institute Genomics Platform"/>
            <consortium name="The Broad Institute Genome Sequencing Center for Infectious Disease"/>
            <person name="Wu L."/>
            <person name="Ma J."/>
        </authorList>
    </citation>
    <scope>NUCLEOTIDE SEQUENCE [LARGE SCALE GENOMIC DNA]</scope>
    <source>
        <strain evidence="2">CCTCC AB 2017081</strain>
    </source>
</reference>